<dbReference type="RefSeq" id="WP_323446423.1">
    <property type="nucleotide sequence ID" value="NZ_BSBI01000003.1"/>
</dbReference>
<dbReference type="Proteomes" id="UP001291653">
    <property type="component" value="Unassembled WGS sequence"/>
</dbReference>
<keyword evidence="4" id="KW-1185">Reference proteome</keyword>
<dbReference type="SMART" id="SM00866">
    <property type="entry name" value="UTRA"/>
    <property type="match status" value="1"/>
</dbReference>
<dbReference type="PANTHER" id="PTHR44846:SF17">
    <property type="entry name" value="GNTR-FAMILY TRANSCRIPTIONAL REGULATOR"/>
    <property type="match status" value="1"/>
</dbReference>
<feature type="compositionally biased region" description="Basic and acidic residues" evidence="1">
    <location>
        <begin position="1"/>
        <end position="13"/>
    </location>
</feature>
<dbReference type="PANTHER" id="PTHR44846">
    <property type="entry name" value="MANNOSYL-D-GLYCERATE TRANSPORT/METABOLISM SYSTEM REPRESSOR MNGR-RELATED"/>
    <property type="match status" value="1"/>
</dbReference>
<dbReference type="InterPro" id="IPR011663">
    <property type="entry name" value="UTRA"/>
</dbReference>
<dbReference type="SUPFAM" id="SSF64288">
    <property type="entry name" value="Chorismate lyase-like"/>
    <property type="match status" value="1"/>
</dbReference>
<name>A0ABQ5NVE3_9ACTN</name>
<organism evidence="3 4">
    <name type="scientific">Streptomyces yaizuensis</name>
    <dbReference type="NCBI Taxonomy" id="2989713"/>
    <lineage>
        <taxon>Bacteria</taxon>
        <taxon>Bacillati</taxon>
        <taxon>Actinomycetota</taxon>
        <taxon>Actinomycetes</taxon>
        <taxon>Kitasatosporales</taxon>
        <taxon>Streptomycetaceae</taxon>
        <taxon>Streptomyces</taxon>
    </lineage>
</organism>
<dbReference type="InterPro" id="IPR050679">
    <property type="entry name" value="Bact_HTH_transcr_reg"/>
</dbReference>
<evidence type="ECO:0000256" key="1">
    <source>
        <dbReference type="SAM" id="MobiDB-lite"/>
    </source>
</evidence>
<protein>
    <recommendedName>
        <fullName evidence="2">UbiC transcription regulator-associated domain-containing protein</fullName>
    </recommendedName>
</protein>
<sequence>MPPHEEDAVEPGRRQTTGPERLRMLRAGGTGTLPGERVEVTGAGLEPAPADVAAALGVAEGTPVVRRRRRYADERGPVALSTSWLPGFLADEAPELLSPEPLPAMTFGLVEERTGRRVVRRRDAISVCRAPDDVATLLGVAAGEPVLLWSNLYWDQHGDVTEYATDFLGPGRELAAEYDMP</sequence>
<evidence type="ECO:0000313" key="4">
    <source>
        <dbReference type="Proteomes" id="UP001291653"/>
    </source>
</evidence>
<gene>
    <name evidence="3" type="ORF">SYYSPA8_08525</name>
</gene>
<proteinExistence type="predicted"/>
<dbReference type="EMBL" id="BSBI01000003">
    <property type="protein sequence ID" value="GLF94324.1"/>
    <property type="molecule type" value="Genomic_DNA"/>
</dbReference>
<reference evidence="3 4" key="1">
    <citation type="submission" date="2022-10" db="EMBL/GenBank/DDBJ databases">
        <title>Draft genome sequence of Streptomyces sp. YSPA8.</title>
        <authorList>
            <person name="Moriuchi R."/>
            <person name="Dohra H."/>
            <person name="Yamamura H."/>
            <person name="Kodani S."/>
        </authorList>
    </citation>
    <scope>NUCLEOTIDE SEQUENCE [LARGE SCALE GENOMIC DNA]</scope>
    <source>
        <strain evidence="3 4">YSPA8</strain>
    </source>
</reference>
<dbReference type="Gene3D" id="3.40.1410.10">
    <property type="entry name" value="Chorismate lyase-like"/>
    <property type="match status" value="1"/>
</dbReference>
<accession>A0ABQ5NVE3</accession>
<evidence type="ECO:0000259" key="2">
    <source>
        <dbReference type="SMART" id="SM00866"/>
    </source>
</evidence>
<comment type="caution">
    <text evidence="3">The sequence shown here is derived from an EMBL/GenBank/DDBJ whole genome shotgun (WGS) entry which is preliminary data.</text>
</comment>
<dbReference type="InterPro" id="IPR028978">
    <property type="entry name" value="Chorismate_lyase_/UTRA_dom_sf"/>
</dbReference>
<feature type="region of interest" description="Disordered" evidence="1">
    <location>
        <begin position="1"/>
        <end position="36"/>
    </location>
</feature>
<feature type="domain" description="UbiC transcription regulator-associated" evidence="2">
    <location>
        <begin position="33"/>
        <end position="173"/>
    </location>
</feature>
<dbReference type="Pfam" id="PF07702">
    <property type="entry name" value="UTRA"/>
    <property type="match status" value="1"/>
</dbReference>
<evidence type="ECO:0000313" key="3">
    <source>
        <dbReference type="EMBL" id="GLF94324.1"/>
    </source>
</evidence>